<protein>
    <submittedName>
        <fullName evidence="1">Uncharacterized protein</fullName>
    </submittedName>
</protein>
<sequence>MRLFSEGTREEIKEKTEGFLSPRDRHHVVQLAKGEEDAPPEEYQIYLQEQVKHVLYDLSLLNSWEEFNCDRFLASWLAPAFANSGEPSDEDLSKITALNNTLALLYRGTTQPVFEMLVRAAIRSAEDLDSIEDLEVTISLPTDGEMSK</sequence>
<dbReference type="AlphaFoldDB" id="A0ABD5RVR8"/>
<proteinExistence type="predicted"/>
<dbReference type="Proteomes" id="UP001596328">
    <property type="component" value="Unassembled WGS sequence"/>
</dbReference>
<evidence type="ECO:0000313" key="1">
    <source>
        <dbReference type="EMBL" id="MFC6723509.1"/>
    </source>
</evidence>
<reference evidence="1 2" key="1">
    <citation type="journal article" date="2019" name="Int. J. Syst. Evol. Microbiol.">
        <title>The Global Catalogue of Microorganisms (GCM) 10K type strain sequencing project: providing services to taxonomists for standard genome sequencing and annotation.</title>
        <authorList>
            <consortium name="The Broad Institute Genomics Platform"/>
            <consortium name="The Broad Institute Genome Sequencing Center for Infectious Disease"/>
            <person name="Wu L."/>
            <person name="Ma J."/>
        </authorList>
    </citation>
    <scope>NUCLEOTIDE SEQUENCE [LARGE SCALE GENOMIC DNA]</scope>
    <source>
        <strain evidence="1 2">NBRC 111368</strain>
    </source>
</reference>
<name>A0ABD5RVR8_9EURY</name>
<evidence type="ECO:0000313" key="2">
    <source>
        <dbReference type="Proteomes" id="UP001596328"/>
    </source>
</evidence>
<dbReference type="EMBL" id="JBHSWU010000021">
    <property type="protein sequence ID" value="MFC6723509.1"/>
    <property type="molecule type" value="Genomic_DNA"/>
</dbReference>
<comment type="caution">
    <text evidence="1">The sequence shown here is derived from an EMBL/GenBank/DDBJ whole genome shotgun (WGS) entry which is preliminary data.</text>
</comment>
<accession>A0ABD5RVR8</accession>
<organism evidence="1 2">
    <name type="scientific">Halobium palmae</name>
    <dbReference type="NCBI Taxonomy" id="1776492"/>
    <lineage>
        <taxon>Archaea</taxon>
        <taxon>Methanobacteriati</taxon>
        <taxon>Methanobacteriota</taxon>
        <taxon>Stenosarchaea group</taxon>
        <taxon>Halobacteria</taxon>
        <taxon>Halobacteriales</taxon>
        <taxon>Haloferacaceae</taxon>
        <taxon>Halobium</taxon>
    </lineage>
</organism>
<gene>
    <name evidence="1" type="ORF">ACFQE1_03710</name>
</gene>
<keyword evidence="2" id="KW-1185">Reference proteome</keyword>